<name>A0A367GM30_9SPHI</name>
<feature type="domain" description="BLUF" evidence="1">
    <location>
        <begin position="1"/>
        <end position="92"/>
    </location>
</feature>
<gene>
    <name evidence="2" type="ORF">DJ568_14535</name>
</gene>
<organism evidence="2 3">
    <name type="scientific">Mucilaginibacter hurinus</name>
    <dbReference type="NCBI Taxonomy" id="2201324"/>
    <lineage>
        <taxon>Bacteria</taxon>
        <taxon>Pseudomonadati</taxon>
        <taxon>Bacteroidota</taxon>
        <taxon>Sphingobacteriia</taxon>
        <taxon>Sphingobacteriales</taxon>
        <taxon>Sphingobacteriaceae</taxon>
        <taxon>Mucilaginibacter</taxon>
    </lineage>
</organism>
<protein>
    <submittedName>
        <fullName evidence="2">Blue light sensor protein</fullName>
    </submittedName>
</protein>
<comment type="caution">
    <text evidence="2">The sequence shown here is derived from an EMBL/GenBank/DDBJ whole genome shotgun (WGS) entry which is preliminary data.</text>
</comment>
<dbReference type="InterPro" id="IPR036046">
    <property type="entry name" value="Acylphosphatase-like_dom_sf"/>
</dbReference>
<dbReference type="OrthoDB" id="1122028at2"/>
<dbReference type="Pfam" id="PF04940">
    <property type="entry name" value="BLUF"/>
    <property type="match status" value="1"/>
</dbReference>
<keyword evidence="3" id="KW-1185">Reference proteome</keyword>
<dbReference type="EMBL" id="QGDC01000008">
    <property type="protein sequence ID" value="RCH54095.1"/>
    <property type="molecule type" value="Genomic_DNA"/>
</dbReference>
<dbReference type="Gene3D" id="3.30.70.100">
    <property type="match status" value="1"/>
</dbReference>
<dbReference type="SMART" id="SM01034">
    <property type="entry name" value="BLUF"/>
    <property type="match status" value="1"/>
</dbReference>
<reference evidence="2 3" key="1">
    <citation type="submission" date="2018-05" db="EMBL/GenBank/DDBJ databases">
        <title>Mucilaginibacter hurinus sp. nov., isolated from briquette warehouse soil.</title>
        <authorList>
            <person name="Choi L."/>
        </authorList>
    </citation>
    <scope>NUCLEOTIDE SEQUENCE [LARGE SCALE GENOMIC DNA]</scope>
    <source>
        <strain evidence="2 3">ZR32</strain>
    </source>
</reference>
<dbReference type="GO" id="GO:0009882">
    <property type="term" value="F:blue light photoreceptor activity"/>
    <property type="evidence" value="ECO:0007669"/>
    <property type="project" value="InterPro"/>
</dbReference>
<dbReference type="InterPro" id="IPR007024">
    <property type="entry name" value="BLUF_domain"/>
</dbReference>
<dbReference type="GO" id="GO:0071949">
    <property type="term" value="F:FAD binding"/>
    <property type="evidence" value="ECO:0007669"/>
    <property type="project" value="InterPro"/>
</dbReference>
<dbReference type="PROSITE" id="PS50925">
    <property type="entry name" value="BLUF"/>
    <property type="match status" value="1"/>
</dbReference>
<dbReference type="AlphaFoldDB" id="A0A367GM30"/>
<accession>A0A367GM30</accession>
<evidence type="ECO:0000259" key="1">
    <source>
        <dbReference type="PROSITE" id="PS50925"/>
    </source>
</evidence>
<sequence>MYNLIYISTATNLFTEYELMDLLDASRANNLKHNVTGMLLYAEGTFIQVLEGDLEQVNKVLAKIANDRRHKNIIELASGPVEKRNFPDWSMGFASVNADILKEFEGYVNPVDKDFIKTNNTNAAVVMLKSFAENNKLN</sequence>
<dbReference type="SUPFAM" id="SSF54975">
    <property type="entry name" value="Acylphosphatase/BLUF domain-like"/>
    <property type="match status" value="1"/>
</dbReference>
<proteinExistence type="predicted"/>
<dbReference type="Proteomes" id="UP000253209">
    <property type="component" value="Unassembled WGS sequence"/>
</dbReference>
<evidence type="ECO:0000313" key="3">
    <source>
        <dbReference type="Proteomes" id="UP000253209"/>
    </source>
</evidence>
<evidence type="ECO:0000313" key="2">
    <source>
        <dbReference type="EMBL" id="RCH54095.1"/>
    </source>
</evidence>
<dbReference type="RefSeq" id="WP_114006020.1">
    <property type="nucleotide sequence ID" value="NZ_QGDC01000008.1"/>
</dbReference>